<organism evidence="1 2">
    <name type="scientific">Dallia pectoralis</name>
    <name type="common">Alaska blackfish</name>
    <dbReference type="NCBI Taxonomy" id="75939"/>
    <lineage>
        <taxon>Eukaryota</taxon>
        <taxon>Metazoa</taxon>
        <taxon>Chordata</taxon>
        <taxon>Craniata</taxon>
        <taxon>Vertebrata</taxon>
        <taxon>Euteleostomi</taxon>
        <taxon>Actinopterygii</taxon>
        <taxon>Neopterygii</taxon>
        <taxon>Teleostei</taxon>
        <taxon>Protacanthopterygii</taxon>
        <taxon>Esociformes</taxon>
        <taxon>Umbridae</taxon>
        <taxon>Dallia</taxon>
    </lineage>
</organism>
<gene>
    <name evidence="1" type="ORF">DPEC_G00226660</name>
</gene>
<comment type="caution">
    <text evidence="1">The sequence shown here is derived from an EMBL/GenBank/DDBJ whole genome shotgun (WGS) entry which is preliminary data.</text>
</comment>
<accession>A0ACC2G132</accession>
<dbReference type="EMBL" id="CM055746">
    <property type="protein sequence ID" value="KAJ7997215.1"/>
    <property type="molecule type" value="Genomic_DNA"/>
</dbReference>
<evidence type="ECO:0000313" key="2">
    <source>
        <dbReference type="Proteomes" id="UP001157502"/>
    </source>
</evidence>
<evidence type="ECO:0000313" key="1">
    <source>
        <dbReference type="EMBL" id="KAJ7997215.1"/>
    </source>
</evidence>
<dbReference type="Proteomes" id="UP001157502">
    <property type="component" value="Chromosome 19"/>
</dbReference>
<keyword evidence="2" id="KW-1185">Reference proteome</keyword>
<proteinExistence type="predicted"/>
<name>A0ACC2G132_DALPE</name>
<reference evidence="1" key="1">
    <citation type="submission" date="2021-05" db="EMBL/GenBank/DDBJ databases">
        <authorList>
            <person name="Pan Q."/>
            <person name="Jouanno E."/>
            <person name="Zahm M."/>
            <person name="Klopp C."/>
            <person name="Cabau C."/>
            <person name="Louis A."/>
            <person name="Berthelot C."/>
            <person name="Parey E."/>
            <person name="Roest Crollius H."/>
            <person name="Montfort J."/>
            <person name="Robinson-Rechavi M."/>
            <person name="Bouchez O."/>
            <person name="Lampietro C."/>
            <person name="Lopez Roques C."/>
            <person name="Donnadieu C."/>
            <person name="Postlethwait J."/>
            <person name="Bobe J."/>
            <person name="Dillon D."/>
            <person name="Chandos A."/>
            <person name="von Hippel F."/>
            <person name="Guiguen Y."/>
        </authorList>
    </citation>
    <scope>NUCLEOTIDE SEQUENCE</scope>
    <source>
        <strain evidence="1">YG-Jan2019</strain>
    </source>
</reference>
<sequence length="89" mass="9823">MTRQRESRRRNMFLWWLEGCLVTSLGTMMGGTGCGGCSWYWGSCFSSEDSSTMPRSASVDYVKVGCRDSPCSKLALGRYPECSVLGQAC</sequence>
<protein>
    <submittedName>
        <fullName evidence="1">Uncharacterized protein</fullName>
    </submittedName>
</protein>